<sequence>MWKSLLAGTAMIALAGTGYGLAQQRPEGAPPPAQSAPAPSAPSGSASSLTDRQAYLEARIAALRAGLALTPEQDRAWPDFERAYRAFMADRVAAREAWRERMREDRAGGATTGDPLERLERFADQATRRAGSLKALADATAPLVKSLDDSQKRRFWSLARLGPRFADGGPHGRHPWRGDDRGRHGWHHDRGHHDRWHENRGSGPGRHGFHGPDRWRDGYGRGERWGHGPDRRDGPGWREGRRWDDDRRGSGPYRRDDDRRRPLGDGEERL</sequence>
<dbReference type="EMBL" id="JAQQLI010000005">
    <property type="protein sequence ID" value="MDC7785109.1"/>
    <property type="molecule type" value="Genomic_DNA"/>
</dbReference>
<feature type="region of interest" description="Disordered" evidence="1">
    <location>
        <begin position="22"/>
        <end position="49"/>
    </location>
</feature>
<feature type="compositionally biased region" description="Low complexity" evidence="1">
    <location>
        <begin position="35"/>
        <end position="48"/>
    </location>
</feature>
<proteinExistence type="predicted"/>
<feature type="compositionally biased region" description="Basic and acidic residues" evidence="1">
    <location>
        <begin position="191"/>
        <end position="200"/>
    </location>
</feature>
<reference evidence="2" key="2">
    <citation type="submission" date="2023-02" db="EMBL/GenBank/DDBJ databases">
        <authorList>
            <person name="Rayyan A."/>
            <person name="Meyer T."/>
            <person name="Kyndt J.A."/>
        </authorList>
    </citation>
    <scope>NUCLEOTIDE SEQUENCE</scope>
    <source>
        <strain evidence="2">DSM 9987</strain>
    </source>
</reference>
<keyword evidence="3" id="KW-1185">Reference proteome</keyword>
<accession>A0ABT5J637</accession>
<feature type="region of interest" description="Disordered" evidence="1">
    <location>
        <begin position="164"/>
        <end position="270"/>
    </location>
</feature>
<dbReference type="RefSeq" id="WP_272775956.1">
    <property type="nucleotide sequence ID" value="NZ_JAQQLI010000005.1"/>
</dbReference>
<comment type="caution">
    <text evidence="2">The sequence shown here is derived from an EMBL/GenBank/DDBJ whole genome shotgun (WGS) entry which is preliminary data.</text>
</comment>
<dbReference type="Proteomes" id="UP001165652">
    <property type="component" value="Unassembled WGS sequence"/>
</dbReference>
<dbReference type="Pfam" id="PF07813">
    <property type="entry name" value="LTXXQ"/>
    <property type="match status" value="1"/>
</dbReference>
<feature type="compositionally biased region" description="Basic and acidic residues" evidence="1">
    <location>
        <begin position="210"/>
        <end position="270"/>
    </location>
</feature>
<protein>
    <submittedName>
        <fullName evidence="2">Spy/CpxP family protein refolding chaperone</fullName>
    </submittedName>
</protein>
<reference evidence="2" key="1">
    <citation type="journal article" date="2023" name="Microbiol Resour">
        <title>Genome Sequences of Rhodoplanes serenus and Two Thermotolerant Strains, Rhodoplanes tepidamans and 'Rhodoplanes cryptolactis,' Further Refine the Genus.</title>
        <authorList>
            <person name="Rayyan A.A."/>
            <person name="Kyndt J.A."/>
        </authorList>
    </citation>
    <scope>NUCLEOTIDE SEQUENCE</scope>
    <source>
        <strain evidence="2">DSM 9987</strain>
    </source>
</reference>
<evidence type="ECO:0000313" key="3">
    <source>
        <dbReference type="Proteomes" id="UP001165652"/>
    </source>
</evidence>
<evidence type="ECO:0000256" key="1">
    <source>
        <dbReference type="SAM" id="MobiDB-lite"/>
    </source>
</evidence>
<organism evidence="2 3">
    <name type="scientific">Rhodoplanes tepidamans</name>
    <name type="common">Rhodoplanes cryptolactis</name>
    <dbReference type="NCBI Taxonomy" id="200616"/>
    <lineage>
        <taxon>Bacteria</taxon>
        <taxon>Pseudomonadati</taxon>
        <taxon>Pseudomonadota</taxon>
        <taxon>Alphaproteobacteria</taxon>
        <taxon>Hyphomicrobiales</taxon>
        <taxon>Nitrobacteraceae</taxon>
        <taxon>Rhodoplanes</taxon>
    </lineage>
</organism>
<evidence type="ECO:0000313" key="2">
    <source>
        <dbReference type="EMBL" id="MDC7785109.1"/>
    </source>
</evidence>
<gene>
    <name evidence="2" type="ORF">PQJ73_05390</name>
</gene>
<name>A0ABT5J637_RHOTP</name>
<dbReference type="InterPro" id="IPR012899">
    <property type="entry name" value="LTXXQ"/>
</dbReference>